<organism evidence="9 10">
    <name type="scientific">Prauserella flavalba</name>
    <dbReference type="NCBI Taxonomy" id="1477506"/>
    <lineage>
        <taxon>Bacteria</taxon>
        <taxon>Bacillati</taxon>
        <taxon>Actinomycetota</taxon>
        <taxon>Actinomycetes</taxon>
        <taxon>Pseudonocardiales</taxon>
        <taxon>Pseudonocardiaceae</taxon>
        <taxon>Prauserella</taxon>
    </lineage>
</organism>
<evidence type="ECO:0000259" key="8">
    <source>
        <dbReference type="PROSITE" id="PS00083"/>
    </source>
</evidence>
<comment type="caution">
    <text evidence="9">The sequence shown here is derived from an EMBL/GenBank/DDBJ whole genome shotgun (WGS) entry which is preliminary data.</text>
</comment>
<keyword evidence="3" id="KW-0479">Metal-binding</keyword>
<evidence type="ECO:0000256" key="1">
    <source>
        <dbReference type="ARBA" id="ARBA00001965"/>
    </source>
</evidence>
<dbReference type="OrthoDB" id="9800887at2"/>
<evidence type="ECO:0000256" key="3">
    <source>
        <dbReference type="ARBA" id="ARBA00022723"/>
    </source>
</evidence>
<dbReference type="InterPro" id="IPR043029">
    <property type="entry name" value="1_2-CTD_multi_dom"/>
</dbReference>
<dbReference type="AlphaFoldDB" id="A0A318LPG8"/>
<evidence type="ECO:0000256" key="4">
    <source>
        <dbReference type="ARBA" id="ARBA00022964"/>
    </source>
</evidence>
<comment type="cofactor">
    <cofactor evidence="1">
        <name>Fe(3+)</name>
        <dbReference type="ChEBI" id="CHEBI:29034"/>
    </cofactor>
</comment>
<keyword evidence="6" id="KW-0408">Iron</keyword>
<dbReference type="Pfam" id="PF04444">
    <property type="entry name" value="Dioxygenase_N"/>
    <property type="match status" value="1"/>
</dbReference>
<evidence type="ECO:0000256" key="7">
    <source>
        <dbReference type="SAM" id="MobiDB-lite"/>
    </source>
</evidence>
<reference evidence="9 10" key="1">
    <citation type="submission" date="2016-07" db="EMBL/GenBank/DDBJ databases">
        <title>Draft genome sequence of Prauserella sp. YIM 121212, isolated from alkaline soil.</title>
        <authorList>
            <person name="Ruckert C."/>
            <person name="Albersmeier A."/>
            <person name="Jiang C.-L."/>
            <person name="Jiang Y."/>
            <person name="Kalinowski J."/>
            <person name="Schneider O."/>
            <person name="Winkler A."/>
            <person name="Zotchev S.B."/>
        </authorList>
    </citation>
    <scope>NUCLEOTIDE SEQUENCE [LARGE SCALE GENOMIC DNA]</scope>
    <source>
        <strain evidence="9 10">YIM 121212</strain>
    </source>
</reference>
<comment type="similarity">
    <text evidence="2">Belongs to the intradiol ring-cleavage dioxygenase family.</text>
</comment>
<evidence type="ECO:0000256" key="2">
    <source>
        <dbReference type="ARBA" id="ARBA00007825"/>
    </source>
</evidence>
<dbReference type="NCBIfam" id="TIGR02438">
    <property type="entry name" value="catachol_actin"/>
    <property type="match status" value="1"/>
</dbReference>
<dbReference type="GO" id="GO:0018576">
    <property type="term" value="F:catechol 1,2-dioxygenase activity"/>
    <property type="evidence" value="ECO:0007669"/>
    <property type="project" value="InterPro"/>
</dbReference>
<accession>A0A318LPG8</accession>
<evidence type="ECO:0000256" key="5">
    <source>
        <dbReference type="ARBA" id="ARBA00023002"/>
    </source>
</evidence>
<dbReference type="InterPro" id="IPR015889">
    <property type="entry name" value="Intradiol_dOase_core"/>
</dbReference>
<feature type="compositionally biased region" description="Low complexity" evidence="7">
    <location>
        <begin position="10"/>
        <end position="24"/>
    </location>
</feature>
<dbReference type="Gene3D" id="2.60.130.10">
    <property type="entry name" value="Aromatic compound dioxygenase"/>
    <property type="match status" value="1"/>
</dbReference>
<keyword evidence="5" id="KW-0560">Oxidoreductase</keyword>
<dbReference type="PROSITE" id="PS00083">
    <property type="entry name" value="INTRADIOL_DIOXYGENAS"/>
    <property type="match status" value="1"/>
</dbReference>
<protein>
    <submittedName>
        <fullName evidence="9">Catechol 1,2-dioxygenase</fullName>
    </submittedName>
</protein>
<dbReference type="Pfam" id="PF00775">
    <property type="entry name" value="Dioxygenase_C"/>
    <property type="match status" value="1"/>
</dbReference>
<dbReference type="GO" id="GO:0008199">
    <property type="term" value="F:ferric iron binding"/>
    <property type="evidence" value="ECO:0007669"/>
    <property type="project" value="InterPro"/>
</dbReference>
<keyword evidence="10" id="KW-1185">Reference proteome</keyword>
<dbReference type="RefSeq" id="WP_110339133.1">
    <property type="nucleotide sequence ID" value="NZ_MASU01000008.1"/>
</dbReference>
<evidence type="ECO:0000313" key="10">
    <source>
        <dbReference type="Proteomes" id="UP000247892"/>
    </source>
</evidence>
<dbReference type="PANTHER" id="PTHR33711:SF7">
    <property type="entry name" value="INTRADIOL RING-CLEAVAGE DIOXYGENASES DOMAIN-CONTAINING PROTEIN-RELATED"/>
    <property type="match status" value="1"/>
</dbReference>
<dbReference type="EMBL" id="MASU01000008">
    <property type="protein sequence ID" value="PXY29515.1"/>
    <property type="molecule type" value="Genomic_DNA"/>
</dbReference>
<feature type="region of interest" description="Disordered" evidence="7">
    <location>
        <begin position="1"/>
        <end position="35"/>
    </location>
</feature>
<dbReference type="Gene3D" id="6.10.10.40">
    <property type="entry name" value="Catechol 1,2-dioxygenase multimerisation domain-like"/>
    <property type="match status" value="1"/>
</dbReference>
<name>A0A318LPG8_9PSEU</name>
<sequence>MTTTEHSPTAAGAGASATQAFRAGRSADTGAPEVSAERISDVASAVLDGVHAAIRAKKVTYGEFQAAKQWLIDVGEGREWPLLLDVFVEHVVEEVAAEDQHGTKGSILGPYHLPGQPKLPSETTLPMRPDEKGVPLMFTGQVRDVDGNPVVGAELDIWHADDEGYYSGFAAHVPDGNLRGVVVCDGQGRFEISTIKPAPYQIPTDGPTGKLLEAAGWHPWRPAHLHLIVSAPGHRPITTQLFFEGGDWLKDDVAHATKPDLVLDPQPHGDNGLRAEYNFVLERI</sequence>
<evidence type="ECO:0000313" key="9">
    <source>
        <dbReference type="EMBL" id="PXY29515.1"/>
    </source>
</evidence>
<gene>
    <name evidence="9" type="ORF">BA062_20155</name>
</gene>
<evidence type="ECO:0000256" key="6">
    <source>
        <dbReference type="ARBA" id="ARBA00023004"/>
    </source>
</evidence>
<dbReference type="InterPro" id="IPR012800">
    <property type="entry name" value="Cchol_dOase_actb"/>
</dbReference>
<keyword evidence="4 9" id="KW-0223">Dioxygenase</keyword>
<dbReference type="InterPro" id="IPR000627">
    <property type="entry name" value="Intradiol_dOase_C"/>
</dbReference>
<feature type="domain" description="Intradiol ring-cleavage dioxygenases" evidence="8">
    <location>
        <begin position="138"/>
        <end position="166"/>
    </location>
</feature>
<dbReference type="InterPro" id="IPR007535">
    <property type="entry name" value="Catechol_dOase_N"/>
</dbReference>
<dbReference type="SUPFAM" id="SSF49482">
    <property type="entry name" value="Aromatic compound dioxygenase"/>
    <property type="match status" value="1"/>
</dbReference>
<dbReference type="PANTHER" id="PTHR33711">
    <property type="entry name" value="DIOXYGENASE, PUTATIVE (AFU_ORTHOLOGUE AFUA_2G02910)-RELATED"/>
    <property type="match status" value="1"/>
</dbReference>
<proteinExistence type="inferred from homology"/>
<dbReference type="InterPro" id="IPR050770">
    <property type="entry name" value="Intradiol_RC_Dioxygenase"/>
</dbReference>
<dbReference type="GO" id="GO:0009712">
    <property type="term" value="P:catechol-containing compound metabolic process"/>
    <property type="evidence" value="ECO:0007669"/>
    <property type="project" value="InterPro"/>
</dbReference>
<dbReference type="Proteomes" id="UP000247892">
    <property type="component" value="Unassembled WGS sequence"/>
</dbReference>